<evidence type="ECO:0000256" key="2">
    <source>
        <dbReference type="SAM" id="Phobius"/>
    </source>
</evidence>
<gene>
    <name evidence="4" type="ORF">DZF91_05105</name>
</gene>
<evidence type="ECO:0000256" key="3">
    <source>
        <dbReference type="SAM" id="SignalP"/>
    </source>
</evidence>
<organism evidence="4 5">
    <name type="scientific">Actinomadura logoneensis</name>
    <dbReference type="NCBI Taxonomy" id="2293572"/>
    <lineage>
        <taxon>Bacteria</taxon>
        <taxon>Bacillati</taxon>
        <taxon>Actinomycetota</taxon>
        <taxon>Actinomycetes</taxon>
        <taxon>Streptosporangiales</taxon>
        <taxon>Thermomonosporaceae</taxon>
        <taxon>Actinomadura</taxon>
    </lineage>
</organism>
<feature type="compositionally biased region" description="Basic and acidic residues" evidence="1">
    <location>
        <begin position="199"/>
        <end position="214"/>
    </location>
</feature>
<dbReference type="AlphaFoldDB" id="A0A372JSG9"/>
<keyword evidence="2" id="KW-0472">Membrane</keyword>
<dbReference type="RefSeq" id="WP_117356338.1">
    <property type="nucleotide sequence ID" value="NZ_QURH01000101.1"/>
</dbReference>
<feature type="signal peptide" evidence="3">
    <location>
        <begin position="1"/>
        <end position="28"/>
    </location>
</feature>
<feature type="region of interest" description="Disordered" evidence="1">
    <location>
        <begin position="193"/>
        <end position="214"/>
    </location>
</feature>
<evidence type="ECO:0000313" key="5">
    <source>
        <dbReference type="Proteomes" id="UP000261811"/>
    </source>
</evidence>
<feature type="transmembrane region" description="Helical" evidence="2">
    <location>
        <begin position="52"/>
        <end position="78"/>
    </location>
</feature>
<comment type="caution">
    <text evidence="4">The sequence shown here is derived from an EMBL/GenBank/DDBJ whole genome shotgun (WGS) entry which is preliminary data.</text>
</comment>
<sequence length="214" mass="22348">MRIVAGLTGMLLLAGGVLALCAASGAFGTDVAATPVLSPAVERYVAGHDWFWPAAGAVAEFLALAGLVGLGGTFCGVLRRRRPAMDGATRAHARDASEDLVRDVARLPGVRGVRVRLTGTACRPRLALTVECASDARPGDVHAALGGEPAVRFRDALGMQNLVVAVRYRLVDDSDPLAVPSEAEVEAAVVPRARRRLRRGPDGGREPIAERDAG</sequence>
<keyword evidence="2" id="KW-0812">Transmembrane</keyword>
<keyword evidence="5" id="KW-1185">Reference proteome</keyword>
<keyword evidence="3" id="KW-0732">Signal</keyword>
<protein>
    <recommendedName>
        <fullName evidence="6">Alkaline shock response membrane anchor protein AmaP</fullName>
    </recommendedName>
</protein>
<dbReference type="EMBL" id="QURH01000101">
    <property type="protein sequence ID" value="RFU42714.1"/>
    <property type="molecule type" value="Genomic_DNA"/>
</dbReference>
<evidence type="ECO:0000256" key="1">
    <source>
        <dbReference type="SAM" id="MobiDB-lite"/>
    </source>
</evidence>
<evidence type="ECO:0000313" key="4">
    <source>
        <dbReference type="EMBL" id="RFU42714.1"/>
    </source>
</evidence>
<proteinExistence type="predicted"/>
<reference evidence="4 5" key="1">
    <citation type="submission" date="2018-08" db="EMBL/GenBank/DDBJ databases">
        <title>Actinomadura jelena sp. nov., a novel Actinomycete isolated from soil in Chad.</title>
        <authorList>
            <person name="Shi L."/>
        </authorList>
    </citation>
    <scope>NUCLEOTIDE SEQUENCE [LARGE SCALE GENOMIC DNA]</scope>
    <source>
        <strain evidence="4 5">NEAU-G17</strain>
    </source>
</reference>
<dbReference type="OrthoDB" id="3479101at2"/>
<keyword evidence="2" id="KW-1133">Transmembrane helix</keyword>
<dbReference type="Proteomes" id="UP000261811">
    <property type="component" value="Unassembled WGS sequence"/>
</dbReference>
<feature type="chain" id="PRO_5038360676" description="Alkaline shock response membrane anchor protein AmaP" evidence="3">
    <location>
        <begin position="29"/>
        <end position="214"/>
    </location>
</feature>
<accession>A0A372JSG9</accession>
<name>A0A372JSG9_9ACTN</name>
<evidence type="ECO:0008006" key="6">
    <source>
        <dbReference type="Google" id="ProtNLM"/>
    </source>
</evidence>